<dbReference type="OrthoDB" id="10263222at2759"/>
<dbReference type="WBParaSite" id="DME_0000221001-mRNA-1">
    <property type="protein sequence ID" value="DME_0000221001-mRNA-1"/>
    <property type="gene ID" value="DME_0000221001"/>
</dbReference>
<protein>
    <submittedName>
        <fullName evidence="4">Mab-21 domain-containing protein</fullName>
    </submittedName>
</protein>
<dbReference type="GO" id="GO:0090730">
    <property type="term" value="C:Las1 complex"/>
    <property type="evidence" value="ECO:0007669"/>
    <property type="project" value="InterPro"/>
</dbReference>
<reference evidence="4" key="1">
    <citation type="submission" date="2017-02" db="UniProtKB">
        <authorList>
            <consortium name="WormBaseParasite"/>
        </authorList>
    </citation>
    <scope>IDENTIFICATION</scope>
</reference>
<evidence type="ECO:0000313" key="1">
    <source>
        <dbReference type="EMBL" id="VDN56597.1"/>
    </source>
</evidence>
<reference evidence="1 3" key="2">
    <citation type="submission" date="2018-11" db="EMBL/GenBank/DDBJ databases">
        <authorList>
            <consortium name="Pathogen Informatics"/>
        </authorList>
    </citation>
    <scope>NUCLEOTIDE SEQUENCE [LARGE SCALE GENOMIC DNA]</scope>
</reference>
<evidence type="ECO:0000313" key="2">
    <source>
        <dbReference type="Proteomes" id="UP000038040"/>
    </source>
</evidence>
<dbReference type="GO" id="GO:0000460">
    <property type="term" value="P:maturation of 5.8S rRNA"/>
    <property type="evidence" value="ECO:0007669"/>
    <property type="project" value="TreeGrafter"/>
</dbReference>
<dbReference type="Proteomes" id="UP000274756">
    <property type="component" value="Unassembled WGS sequence"/>
</dbReference>
<dbReference type="GO" id="GO:0004519">
    <property type="term" value="F:endonuclease activity"/>
    <property type="evidence" value="ECO:0007669"/>
    <property type="project" value="InterPro"/>
</dbReference>
<evidence type="ECO:0000313" key="4">
    <source>
        <dbReference type="WBParaSite" id="DME_0000221001-mRNA-1"/>
    </source>
</evidence>
<dbReference type="GO" id="GO:0030687">
    <property type="term" value="C:preribosome, large subunit precursor"/>
    <property type="evidence" value="ECO:0007669"/>
    <property type="project" value="TreeGrafter"/>
</dbReference>
<organism evidence="2 4">
    <name type="scientific">Dracunculus medinensis</name>
    <name type="common">Guinea worm</name>
    <dbReference type="NCBI Taxonomy" id="318479"/>
    <lineage>
        <taxon>Eukaryota</taxon>
        <taxon>Metazoa</taxon>
        <taxon>Ecdysozoa</taxon>
        <taxon>Nematoda</taxon>
        <taxon>Chromadorea</taxon>
        <taxon>Rhabditida</taxon>
        <taxon>Spirurina</taxon>
        <taxon>Dracunculoidea</taxon>
        <taxon>Dracunculidae</taxon>
        <taxon>Dracunculus</taxon>
    </lineage>
</organism>
<dbReference type="PANTHER" id="PTHR15002">
    <property type="entry name" value="RIBOSOMAL BIOGENESIS PROTEIN LAS1L"/>
    <property type="match status" value="1"/>
</dbReference>
<keyword evidence="3" id="KW-1185">Reference proteome</keyword>
<dbReference type="GO" id="GO:0000470">
    <property type="term" value="P:maturation of LSU-rRNA"/>
    <property type="evidence" value="ECO:0007669"/>
    <property type="project" value="TreeGrafter"/>
</dbReference>
<dbReference type="PANTHER" id="PTHR15002:SF0">
    <property type="entry name" value="RIBOSOMAL BIOGENESIS PROTEIN LAS1L"/>
    <property type="match status" value="1"/>
</dbReference>
<dbReference type="Proteomes" id="UP000038040">
    <property type="component" value="Unplaced"/>
</dbReference>
<evidence type="ECO:0000313" key="3">
    <source>
        <dbReference type="Proteomes" id="UP000274756"/>
    </source>
</evidence>
<dbReference type="Pfam" id="PF04031">
    <property type="entry name" value="Las1"/>
    <property type="match status" value="1"/>
</dbReference>
<sequence>MAVAVSKVGIPTWIVKVRHKATHQHMPSLKMFRKAARFCRQWLWIFIYRFRDFLDTLLLDGRLIMTQKQIQMAGFSLSVSDSLIWNIPETLQRFWQPVFHILSRVRALPELLYGLVSALDDPCNSQIRDRQLIAWIHLLLSTLCKSDIVPNSDWTRIIRGMLRVPQKYLDSHFEKVLNKLESGGEEAEKCKCLRQLVNIALGNNFEVEENETCTNEENRPVRTVEDLQKLLSDDPSLSAYYDANNGQSNWILCNANDWKEIPLGLTPEQTTESLCLIIDPGTL</sequence>
<accession>A0A0N4U5R8</accession>
<gene>
    <name evidence="1" type="ORF">DME_LOCUS6570</name>
</gene>
<dbReference type="EMBL" id="UYYG01001156">
    <property type="protein sequence ID" value="VDN56597.1"/>
    <property type="molecule type" value="Genomic_DNA"/>
</dbReference>
<proteinExistence type="predicted"/>
<name>A0A0N4U5R8_DRAME</name>
<dbReference type="STRING" id="318479.A0A0N4U5R8"/>
<dbReference type="InterPro" id="IPR007174">
    <property type="entry name" value="Las1"/>
</dbReference>
<dbReference type="AlphaFoldDB" id="A0A0N4U5R8"/>